<keyword evidence="2" id="KW-1185">Reference proteome</keyword>
<proteinExistence type="predicted"/>
<dbReference type="AlphaFoldDB" id="A0A1Y6CVR7"/>
<dbReference type="RefSeq" id="WP_132326111.1">
    <property type="nucleotide sequence ID" value="NZ_FWZT01000041.1"/>
</dbReference>
<gene>
    <name evidence="1" type="ORF">SAMN06296036_14112</name>
</gene>
<dbReference type="STRING" id="1513793.SAMN06296036_14112"/>
<protein>
    <submittedName>
        <fullName evidence="1">Uncharacterized protein</fullName>
    </submittedName>
</protein>
<dbReference type="Proteomes" id="UP000192907">
    <property type="component" value="Unassembled WGS sequence"/>
</dbReference>
<evidence type="ECO:0000313" key="1">
    <source>
        <dbReference type="EMBL" id="SMF82444.1"/>
    </source>
</evidence>
<organism evidence="1 2">
    <name type="scientific">Pseudobacteriovorax antillogorgiicola</name>
    <dbReference type="NCBI Taxonomy" id="1513793"/>
    <lineage>
        <taxon>Bacteria</taxon>
        <taxon>Pseudomonadati</taxon>
        <taxon>Bdellovibrionota</taxon>
        <taxon>Oligoflexia</taxon>
        <taxon>Oligoflexales</taxon>
        <taxon>Pseudobacteriovoracaceae</taxon>
        <taxon>Pseudobacteriovorax</taxon>
    </lineage>
</organism>
<evidence type="ECO:0000313" key="2">
    <source>
        <dbReference type="Proteomes" id="UP000192907"/>
    </source>
</evidence>
<name>A0A1Y6CVR7_9BACT</name>
<accession>A0A1Y6CVR7</accession>
<reference evidence="2" key="1">
    <citation type="submission" date="2017-04" db="EMBL/GenBank/DDBJ databases">
        <authorList>
            <person name="Varghese N."/>
            <person name="Submissions S."/>
        </authorList>
    </citation>
    <scope>NUCLEOTIDE SEQUENCE [LARGE SCALE GENOMIC DNA]</scope>
    <source>
        <strain evidence="2">RKEM611</strain>
    </source>
</reference>
<sequence length="59" mass="6071">MSNATYQLNACGCVTNLSSERSSNGAIDLSGTLVVDDELNFDPETQSIVCAVDASAKSG</sequence>
<dbReference type="EMBL" id="FWZT01000041">
    <property type="protein sequence ID" value="SMF82444.1"/>
    <property type="molecule type" value="Genomic_DNA"/>
</dbReference>